<proteinExistence type="predicted"/>
<feature type="compositionally biased region" description="Gly residues" evidence="1">
    <location>
        <begin position="29"/>
        <end position="45"/>
    </location>
</feature>
<keyword evidence="3" id="KW-1185">Reference proteome</keyword>
<evidence type="ECO:0000313" key="2">
    <source>
        <dbReference type="EMBL" id="KAL3699864.1"/>
    </source>
</evidence>
<organism evidence="2 3">
    <name type="scientific">Riccia sorocarpa</name>
    <dbReference type="NCBI Taxonomy" id="122646"/>
    <lineage>
        <taxon>Eukaryota</taxon>
        <taxon>Viridiplantae</taxon>
        <taxon>Streptophyta</taxon>
        <taxon>Embryophyta</taxon>
        <taxon>Marchantiophyta</taxon>
        <taxon>Marchantiopsida</taxon>
        <taxon>Marchantiidae</taxon>
        <taxon>Marchantiales</taxon>
        <taxon>Ricciaceae</taxon>
        <taxon>Riccia</taxon>
    </lineage>
</organism>
<feature type="compositionally biased region" description="Basic and acidic residues" evidence="1">
    <location>
        <begin position="51"/>
        <end position="82"/>
    </location>
</feature>
<feature type="region of interest" description="Disordered" evidence="1">
    <location>
        <begin position="18"/>
        <end position="92"/>
    </location>
</feature>
<gene>
    <name evidence="2" type="ORF">R1sor_017886</name>
</gene>
<name>A0ABD3I9Y2_9MARC</name>
<dbReference type="Proteomes" id="UP001633002">
    <property type="component" value="Unassembled WGS sequence"/>
</dbReference>
<evidence type="ECO:0000313" key="3">
    <source>
        <dbReference type="Proteomes" id="UP001633002"/>
    </source>
</evidence>
<accession>A0ABD3I9Y2</accession>
<dbReference type="AlphaFoldDB" id="A0ABD3I9Y2"/>
<reference evidence="2 3" key="1">
    <citation type="submission" date="2024-09" db="EMBL/GenBank/DDBJ databases">
        <title>Chromosome-scale assembly of Riccia sorocarpa.</title>
        <authorList>
            <person name="Paukszto L."/>
        </authorList>
    </citation>
    <scope>NUCLEOTIDE SEQUENCE [LARGE SCALE GENOMIC DNA]</scope>
    <source>
        <strain evidence="2">LP-2024</strain>
        <tissue evidence="2">Aerial parts of the thallus</tissue>
    </source>
</reference>
<feature type="compositionally biased region" description="Acidic residues" evidence="1">
    <location>
        <begin position="83"/>
        <end position="92"/>
    </location>
</feature>
<sequence length="92" mass="10013">MESRRQLVDYEAPVGGVQALPHYQPSHGSYGGGQGGHGGGGGYRSRGGYKRQREEDRTPADGVKRVDRGARPEKNPRFREKGDSDDEEGGKN</sequence>
<evidence type="ECO:0000256" key="1">
    <source>
        <dbReference type="SAM" id="MobiDB-lite"/>
    </source>
</evidence>
<protein>
    <submittedName>
        <fullName evidence="2">Uncharacterized protein</fullName>
    </submittedName>
</protein>
<comment type="caution">
    <text evidence="2">The sequence shown here is derived from an EMBL/GenBank/DDBJ whole genome shotgun (WGS) entry which is preliminary data.</text>
</comment>
<dbReference type="EMBL" id="JBJQOH010000001">
    <property type="protein sequence ID" value="KAL3699864.1"/>
    <property type="molecule type" value="Genomic_DNA"/>
</dbReference>